<feature type="domain" description="Protein kinase" evidence="1">
    <location>
        <begin position="13"/>
        <end position="254"/>
    </location>
</feature>
<dbReference type="GO" id="GO:0004674">
    <property type="term" value="F:protein serine/threonine kinase activity"/>
    <property type="evidence" value="ECO:0007669"/>
    <property type="project" value="TreeGrafter"/>
</dbReference>
<evidence type="ECO:0000313" key="3">
    <source>
        <dbReference type="Proteomes" id="UP000078287"/>
    </source>
</evidence>
<accession>A0A178M268</accession>
<dbReference type="OrthoDB" id="6111975at2"/>
<comment type="caution">
    <text evidence="2">The sequence shown here is derived from an EMBL/GenBank/DDBJ whole genome shotgun (WGS) entry which is preliminary data.</text>
</comment>
<dbReference type="Gene3D" id="3.30.200.20">
    <property type="entry name" value="Phosphorylase Kinase, domain 1"/>
    <property type="match status" value="1"/>
</dbReference>
<dbReference type="InterPro" id="IPR011009">
    <property type="entry name" value="Kinase-like_dom_sf"/>
</dbReference>
<dbReference type="SUPFAM" id="SSF56112">
    <property type="entry name" value="Protein kinase-like (PK-like)"/>
    <property type="match status" value="1"/>
</dbReference>
<dbReference type="Gene3D" id="1.10.510.10">
    <property type="entry name" value="Transferase(Phosphotransferase) domain 1"/>
    <property type="match status" value="1"/>
</dbReference>
<dbReference type="EMBL" id="LWQS01000084">
    <property type="protein sequence ID" value="OAN42141.1"/>
    <property type="molecule type" value="Genomic_DNA"/>
</dbReference>
<dbReference type="PANTHER" id="PTHR44329:SF214">
    <property type="entry name" value="PROTEIN KINASE DOMAIN-CONTAINING PROTEIN"/>
    <property type="match status" value="1"/>
</dbReference>
<dbReference type="STRING" id="1707952.A6A03_18720"/>
<dbReference type="GO" id="GO:0005524">
    <property type="term" value="F:ATP binding"/>
    <property type="evidence" value="ECO:0007669"/>
    <property type="project" value="InterPro"/>
</dbReference>
<dbReference type="Pfam" id="PF00069">
    <property type="entry name" value="Pkinase"/>
    <property type="match status" value="1"/>
</dbReference>
<dbReference type="InterPro" id="IPR000719">
    <property type="entry name" value="Prot_kinase_dom"/>
</dbReference>
<dbReference type="Proteomes" id="UP000078287">
    <property type="component" value="Unassembled WGS sequence"/>
</dbReference>
<dbReference type="AlphaFoldDB" id="A0A178M268"/>
<keyword evidence="3" id="KW-1185">Reference proteome</keyword>
<protein>
    <recommendedName>
        <fullName evidence="1">Protein kinase domain-containing protein</fullName>
    </recommendedName>
</protein>
<evidence type="ECO:0000313" key="2">
    <source>
        <dbReference type="EMBL" id="OAN42141.1"/>
    </source>
</evidence>
<gene>
    <name evidence="2" type="ORF">A6A03_18720</name>
</gene>
<name>A0A178M268_9CHLR</name>
<dbReference type="RefSeq" id="WP_066790513.1">
    <property type="nucleotide sequence ID" value="NZ_LWQS01000084.1"/>
</dbReference>
<evidence type="ECO:0000259" key="1">
    <source>
        <dbReference type="PROSITE" id="PS50011"/>
    </source>
</evidence>
<dbReference type="PROSITE" id="PS50011">
    <property type="entry name" value="PROTEIN_KINASE_DOM"/>
    <property type="match status" value="1"/>
</dbReference>
<organism evidence="2 3">
    <name type="scientific">Chloroflexus islandicus</name>
    <dbReference type="NCBI Taxonomy" id="1707952"/>
    <lineage>
        <taxon>Bacteria</taxon>
        <taxon>Bacillati</taxon>
        <taxon>Chloroflexota</taxon>
        <taxon>Chloroflexia</taxon>
        <taxon>Chloroflexales</taxon>
        <taxon>Chloroflexineae</taxon>
        <taxon>Chloroflexaceae</taxon>
        <taxon>Chloroflexus</taxon>
    </lineage>
</organism>
<dbReference type="PANTHER" id="PTHR44329">
    <property type="entry name" value="SERINE/THREONINE-PROTEIN KINASE TNNI3K-RELATED"/>
    <property type="match status" value="1"/>
</dbReference>
<sequence length="254" mass="27643">MVRPQIGDMIGHAQIEALIASSVYSDVYRASDLRSGKPCAVRLWRASFDYVTELRALFHHEARIAAALRHPHILRISEIGEWHGYGFITSEYMAAGSLPMWLRRVSAPPAILFDLLRQAALALAYAHRFHVVHGDLRPAALLLTPDVRYRAGFRLAISGVALGRLSSEALALGGITPNRYIAPERRTGAEPSPAADIFAFGQILGDLFGDTPADPHIIDLMTACCVLDPARRPPAAAIALALALRVRALSKDIA</sequence>
<reference evidence="2 3" key="1">
    <citation type="submission" date="2016-04" db="EMBL/GenBank/DDBJ databases">
        <title>Chloroflexus islandicus sp. nov., a thermophilic filamentous anoxygenic phototrophic bacterium from geyser Strokkur (Iceland).</title>
        <authorList>
            <person name="Gaisin V.A."/>
            <person name="Kalashnikov A.M."/>
            <person name="Sukhacheva M.V."/>
            <person name="Grouzdev D.S."/>
            <person name="Ivanov T.M."/>
            <person name="Kuznetsov B."/>
            <person name="Gorlenko V.M."/>
        </authorList>
    </citation>
    <scope>NUCLEOTIDE SEQUENCE [LARGE SCALE GENOMIC DNA]</scope>
    <source>
        <strain evidence="3">isl-2</strain>
    </source>
</reference>
<dbReference type="InterPro" id="IPR051681">
    <property type="entry name" value="Ser/Thr_Kinases-Pseudokinases"/>
</dbReference>
<proteinExistence type="predicted"/>